<dbReference type="InterPro" id="IPR027417">
    <property type="entry name" value="P-loop_NTPase"/>
</dbReference>
<dbReference type="InterPro" id="IPR029787">
    <property type="entry name" value="Nucleotide_cyclase"/>
</dbReference>
<evidence type="ECO:0000313" key="4">
    <source>
        <dbReference type="EMBL" id="PZF82798.1"/>
    </source>
</evidence>
<dbReference type="Gene3D" id="3.30.70.1230">
    <property type="entry name" value="Nucleotide cyclase"/>
    <property type="match status" value="1"/>
</dbReference>
<sequence>GDGWEAYRAVRAGLEIQRALDRRPVAAAPGLRVRVGVATGEAVVDITAGHDGGHGVASGAVITLAARLQEYAPPGGVALCAATHRAVDGLITQRRIPAVAVAGKPLPVDVWHATGVRAARPARPDGPLLGRRRHLAAAREHLAHAVRGPGPRRVLLVGPTGSGRSRLLDELMHTTPTVDGVAVRWCATACPPCPDDPLAPVVGLLRPLTGAGATPSAPALAGWRESLLSLARRQPVVLAVDDLDRAAAAFRRQLDTLVDRATADGLPLVLVATADENADETTRPAARVRLGPLDPVTTGRLVRRLLPRTGRSPALVRRLLPLVGGKPGYAMAYARMLGVDAAADPSRAGGPTLDGDATRPLPVPESVRRVVEARLDRLDGPARAALMAAAVLPGATAPELARALGWSTGRMAATLGTLSAAGLLVARRAGRLDFTDESLRQVAVARLPRAVRAALTARTARTPHR</sequence>
<dbReference type="InterPro" id="IPR001054">
    <property type="entry name" value="A/G_cyclase"/>
</dbReference>
<keyword evidence="1" id="KW-0547">Nucleotide-binding</keyword>
<evidence type="ECO:0000259" key="3">
    <source>
        <dbReference type="Pfam" id="PF13191"/>
    </source>
</evidence>
<dbReference type="SUPFAM" id="SSF46785">
    <property type="entry name" value="Winged helix' DNA-binding domain"/>
    <property type="match status" value="1"/>
</dbReference>
<accession>A0A2W2BS17</accession>
<dbReference type="CDD" id="cd07302">
    <property type="entry name" value="CHD"/>
    <property type="match status" value="1"/>
</dbReference>
<dbReference type="AlphaFoldDB" id="A0A2W2BS17"/>
<name>A0A2W2BS17_9ACTN</name>
<organism evidence="4 5">
    <name type="scientific">Micromonospora endophytica</name>
    <dbReference type="NCBI Taxonomy" id="515350"/>
    <lineage>
        <taxon>Bacteria</taxon>
        <taxon>Bacillati</taxon>
        <taxon>Actinomycetota</taxon>
        <taxon>Actinomycetes</taxon>
        <taxon>Micromonosporales</taxon>
        <taxon>Micromonosporaceae</taxon>
        <taxon>Micromonospora</taxon>
    </lineage>
</organism>
<dbReference type="PANTHER" id="PTHR16305:SF28">
    <property type="entry name" value="GUANYLATE CYCLASE DOMAIN-CONTAINING PROTEIN"/>
    <property type="match status" value="1"/>
</dbReference>
<dbReference type="Pfam" id="PF13191">
    <property type="entry name" value="AAA_16"/>
    <property type="match status" value="1"/>
</dbReference>
<dbReference type="GO" id="GO:0004016">
    <property type="term" value="F:adenylate cyclase activity"/>
    <property type="evidence" value="ECO:0007669"/>
    <property type="project" value="TreeGrafter"/>
</dbReference>
<dbReference type="InterPro" id="IPR036390">
    <property type="entry name" value="WH_DNA-bd_sf"/>
</dbReference>
<dbReference type="EMBL" id="POTX01000456">
    <property type="protein sequence ID" value="PZF82798.1"/>
    <property type="molecule type" value="Genomic_DNA"/>
</dbReference>
<dbReference type="GO" id="GO:0005737">
    <property type="term" value="C:cytoplasm"/>
    <property type="evidence" value="ECO:0007669"/>
    <property type="project" value="TreeGrafter"/>
</dbReference>
<dbReference type="RefSeq" id="WP_146603616.1">
    <property type="nucleotide sequence ID" value="NZ_POTX01000456.1"/>
</dbReference>
<dbReference type="SUPFAM" id="SSF52540">
    <property type="entry name" value="P-loop containing nucleoside triphosphate hydrolases"/>
    <property type="match status" value="1"/>
</dbReference>
<dbReference type="GO" id="GO:0005524">
    <property type="term" value="F:ATP binding"/>
    <property type="evidence" value="ECO:0007669"/>
    <property type="project" value="UniProtKB-KW"/>
</dbReference>
<feature type="non-terminal residue" evidence="4">
    <location>
        <position position="465"/>
    </location>
</feature>
<dbReference type="GO" id="GO:0009190">
    <property type="term" value="P:cyclic nucleotide biosynthetic process"/>
    <property type="evidence" value="ECO:0007669"/>
    <property type="project" value="InterPro"/>
</dbReference>
<gene>
    <name evidence="4" type="ORF">C1I93_30440</name>
</gene>
<reference evidence="4 5" key="1">
    <citation type="submission" date="2018-01" db="EMBL/GenBank/DDBJ databases">
        <title>Draft genome sequence of Jishengella endophytica.</title>
        <authorList>
            <person name="Sahin N."/>
            <person name="Ay H."/>
            <person name="Saygin H."/>
        </authorList>
    </citation>
    <scope>NUCLEOTIDE SEQUENCE [LARGE SCALE GENOMIC DNA]</scope>
    <source>
        <strain evidence="4 5">DSM 45430</strain>
    </source>
</reference>
<dbReference type="InterPro" id="IPR041664">
    <property type="entry name" value="AAA_16"/>
</dbReference>
<dbReference type="PANTHER" id="PTHR16305">
    <property type="entry name" value="TESTICULAR SOLUBLE ADENYLYL CYCLASE"/>
    <property type="match status" value="1"/>
</dbReference>
<comment type="caution">
    <text evidence="4">The sequence shown here is derived from an EMBL/GenBank/DDBJ whole genome shotgun (WGS) entry which is preliminary data.</text>
</comment>
<keyword evidence="2" id="KW-0067">ATP-binding</keyword>
<dbReference type="GO" id="GO:0035556">
    <property type="term" value="P:intracellular signal transduction"/>
    <property type="evidence" value="ECO:0007669"/>
    <property type="project" value="InterPro"/>
</dbReference>
<dbReference type="Gene3D" id="3.40.50.300">
    <property type="entry name" value="P-loop containing nucleotide triphosphate hydrolases"/>
    <property type="match status" value="1"/>
</dbReference>
<evidence type="ECO:0000256" key="1">
    <source>
        <dbReference type="ARBA" id="ARBA00022741"/>
    </source>
</evidence>
<proteinExistence type="predicted"/>
<dbReference type="SUPFAM" id="SSF55073">
    <property type="entry name" value="Nucleotide cyclase"/>
    <property type="match status" value="1"/>
</dbReference>
<feature type="non-terminal residue" evidence="4">
    <location>
        <position position="1"/>
    </location>
</feature>
<feature type="domain" description="Orc1-like AAA ATPase" evidence="3">
    <location>
        <begin position="127"/>
        <end position="282"/>
    </location>
</feature>
<dbReference type="Proteomes" id="UP000248627">
    <property type="component" value="Unassembled WGS sequence"/>
</dbReference>
<protein>
    <submittedName>
        <fullName evidence="4">Adenylyl cyclase class-3/4/guanylyl cyclase</fullName>
    </submittedName>
</protein>
<evidence type="ECO:0000256" key="2">
    <source>
        <dbReference type="ARBA" id="ARBA00022840"/>
    </source>
</evidence>
<evidence type="ECO:0000313" key="5">
    <source>
        <dbReference type="Proteomes" id="UP000248627"/>
    </source>
</evidence>
<keyword evidence="5" id="KW-1185">Reference proteome</keyword>